<protein>
    <submittedName>
        <fullName evidence="1">Uncharacterized protein</fullName>
    </submittedName>
</protein>
<name>A0ABS4GXE0_9BACL</name>
<evidence type="ECO:0000313" key="1">
    <source>
        <dbReference type="EMBL" id="MBP1934933.1"/>
    </source>
</evidence>
<comment type="caution">
    <text evidence="1">The sequence shown here is derived from an EMBL/GenBank/DDBJ whole genome shotgun (WGS) entry which is preliminary data.</text>
</comment>
<keyword evidence="2" id="KW-1185">Reference proteome</keyword>
<reference evidence="1 2" key="1">
    <citation type="submission" date="2021-03" db="EMBL/GenBank/DDBJ databases">
        <title>Genomic Encyclopedia of Type Strains, Phase IV (KMG-IV): sequencing the most valuable type-strain genomes for metagenomic binning, comparative biology and taxonomic classification.</title>
        <authorList>
            <person name="Goeker M."/>
        </authorList>
    </citation>
    <scope>NUCLEOTIDE SEQUENCE [LARGE SCALE GENOMIC DNA]</scope>
    <source>
        <strain evidence="1 2">DSM 24738</strain>
    </source>
</reference>
<dbReference type="EMBL" id="JAGGKT010000032">
    <property type="protein sequence ID" value="MBP1934933.1"/>
    <property type="molecule type" value="Genomic_DNA"/>
</dbReference>
<sequence>MGLMGKLFGGKDKELLLNQENLYQKFLWNLQENPNNEHLRQLTIDAGKSYYSLLNKGTFTAEDEAKIQEDLKKVELKQIEKPGNQHA</sequence>
<evidence type="ECO:0000313" key="2">
    <source>
        <dbReference type="Proteomes" id="UP001519343"/>
    </source>
</evidence>
<dbReference type="Proteomes" id="UP001519343">
    <property type="component" value="Unassembled WGS sequence"/>
</dbReference>
<gene>
    <name evidence="1" type="ORF">J2Z37_004953</name>
</gene>
<organism evidence="1 2">
    <name type="scientific">Ammoniphilus resinae</name>
    <dbReference type="NCBI Taxonomy" id="861532"/>
    <lineage>
        <taxon>Bacteria</taxon>
        <taxon>Bacillati</taxon>
        <taxon>Bacillota</taxon>
        <taxon>Bacilli</taxon>
        <taxon>Bacillales</taxon>
        <taxon>Paenibacillaceae</taxon>
        <taxon>Aneurinibacillus group</taxon>
        <taxon>Ammoniphilus</taxon>
    </lineage>
</organism>
<accession>A0ABS4GXE0</accession>
<dbReference type="RefSeq" id="WP_209812906.1">
    <property type="nucleotide sequence ID" value="NZ_JAGGKT010000032.1"/>
</dbReference>
<proteinExistence type="predicted"/>